<gene>
    <name evidence="1" type="ORF">ZHAS_00021340</name>
</gene>
<evidence type="ECO:0000313" key="3">
    <source>
        <dbReference type="Proteomes" id="UP000030765"/>
    </source>
</evidence>
<dbReference type="STRING" id="74873.A0A084WS46"/>
<dbReference type="Proteomes" id="UP000030765">
    <property type="component" value="Unassembled WGS sequence"/>
</dbReference>
<proteinExistence type="predicted"/>
<dbReference type="VEuPathDB" id="VectorBase:ASIC021340"/>
<evidence type="ECO:0000313" key="2">
    <source>
        <dbReference type="EnsemblMetazoa" id="ASIC021340-PA"/>
    </source>
</evidence>
<accession>A0A084WS46</accession>
<dbReference type="EMBL" id="ATLV01026326">
    <property type="status" value="NOT_ANNOTATED_CDS"/>
    <property type="molecule type" value="Genomic_DNA"/>
</dbReference>
<dbReference type="EMBL" id="KE525409">
    <property type="protein sequence ID" value="KFB53040.1"/>
    <property type="molecule type" value="Genomic_DNA"/>
</dbReference>
<reference evidence="1 3" key="1">
    <citation type="journal article" date="2014" name="BMC Genomics">
        <title>Genome sequence of Anopheles sinensis provides insight into genetics basis of mosquito competence for malaria parasites.</title>
        <authorList>
            <person name="Zhou D."/>
            <person name="Zhang D."/>
            <person name="Ding G."/>
            <person name="Shi L."/>
            <person name="Hou Q."/>
            <person name="Ye Y."/>
            <person name="Xu Y."/>
            <person name="Zhou H."/>
            <person name="Xiong C."/>
            <person name="Li S."/>
            <person name="Yu J."/>
            <person name="Hong S."/>
            <person name="Yu X."/>
            <person name="Zou P."/>
            <person name="Chen C."/>
            <person name="Chang X."/>
            <person name="Wang W."/>
            <person name="Lv Y."/>
            <person name="Sun Y."/>
            <person name="Ma L."/>
            <person name="Shen B."/>
            <person name="Zhu C."/>
        </authorList>
    </citation>
    <scope>NUCLEOTIDE SEQUENCE [LARGE SCALE GENOMIC DNA]</scope>
</reference>
<dbReference type="EnsemblMetazoa" id="ASIC021340-RA">
    <property type="protein sequence ID" value="ASIC021340-PA"/>
    <property type="gene ID" value="ASIC021340"/>
</dbReference>
<organism evidence="1">
    <name type="scientific">Anopheles sinensis</name>
    <name type="common">Mosquito</name>
    <dbReference type="NCBI Taxonomy" id="74873"/>
    <lineage>
        <taxon>Eukaryota</taxon>
        <taxon>Metazoa</taxon>
        <taxon>Ecdysozoa</taxon>
        <taxon>Arthropoda</taxon>
        <taxon>Hexapoda</taxon>
        <taxon>Insecta</taxon>
        <taxon>Pterygota</taxon>
        <taxon>Neoptera</taxon>
        <taxon>Endopterygota</taxon>
        <taxon>Diptera</taxon>
        <taxon>Nematocera</taxon>
        <taxon>Culicoidea</taxon>
        <taxon>Culicidae</taxon>
        <taxon>Anophelinae</taxon>
        <taxon>Anopheles</taxon>
    </lineage>
</organism>
<protein>
    <submittedName>
        <fullName evidence="1 2">ETS transcription factor E74A</fullName>
    </submittedName>
</protein>
<evidence type="ECO:0000313" key="1">
    <source>
        <dbReference type="EMBL" id="KFB53040.1"/>
    </source>
</evidence>
<reference evidence="2" key="2">
    <citation type="submission" date="2020-05" db="UniProtKB">
        <authorList>
            <consortium name="EnsemblMetazoa"/>
        </authorList>
    </citation>
    <scope>IDENTIFICATION</scope>
</reference>
<name>A0A084WS46_ANOSI</name>
<keyword evidence="3" id="KW-1185">Reference proteome</keyword>
<sequence length="69" mass="7828">MAHPDRPLSQVAAVAAAAQQHLQQQHAQLQSGTFLRPNFYHHNSPLQRNIWNQRSLLNQTFGKAKICVN</sequence>
<dbReference type="AlphaFoldDB" id="A0A084WS46"/>